<dbReference type="PRINTS" id="PR00258">
    <property type="entry name" value="SPERACTRCPTR"/>
</dbReference>
<protein>
    <recommendedName>
        <fullName evidence="7">SRCR domain-containing protein</fullName>
    </recommendedName>
</protein>
<dbReference type="Gene3D" id="3.10.250.10">
    <property type="entry name" value="SRCR-like domain"/>
    <property type="match status" value="2"/>
</dbReference>
<keyword evidence="3 5" id="KW-1015">Disulfide bond</keyword>
<accession>A0AAE0SY70</accession>
<dbReference type="SMART" id="SM00202">
    <property type="entry name" value="SR"/>
    <property type="match status" value="2"/>
</dbReference>
<dbReference type="PANTHER" id="PTHR48071">
    <property type="entry name" value="SRCR DOMAIN-CONTAINING PROTEIN"/>
    <property type="match status" value="1"/>
</dbReference>
<dbReference type="GO" id="GO:0016020">
    <property type="term" value="C:membrane"/>
    <property type="evidence" value="ECO:0007669"/>
    <property type="project" value="InterPro"/>
</dbReference>
<dbReference type="Pfam" id="PF00530">
    <property type="entry name" value="SRCR"/>
    <property type="match status" value="2"/>
</dbReference>
<gene>
    <name evidence="8" type="ORF">CHS0354_012590</name>
</gene>
<evidence type="ECO:0000313" key="9">
    <source>
        <dbReference type="Proteomes" id="UP001195483"/>
    </source>
</evidence>
<keyword evidence="9" id="KW-1185">Reference proteome</keyword>
<dbReference type="PROSITE" id="PS50287">
    <property type="entry name" value="SRCR_2"/>
    <property type="match status" value="2"/>
</dbReference>
<dbReference type="InterPro" id="IPR001190">
    <property type="entry name" value="SRCR"/>
</dbReference>
<feature type="domain" description="SRCR" evidence="7">
    <location>
        <begin position="33"/>
        <end position="136"/>
    </location>
</feature>
<dbReference type="FunFam" id="3.10.250.10:FF:000006">
    <property type="entry name" value="neurotrypsin isoform X2"/>
    <property type="match status" value="1"/>
</dbReference>
<feature type="signal peptide" evidence="6">
    <location>
        <begin position="1"/>
        <end position="16"/>
    </location>
</feature>
<reference evidence="8" key="2">
    <citation type="journal article" date="2021" name="Genome Biol. Evol.">
        <title>Developing a high-quality reference genome for a parasitic bivalve with doubly uniparental inheritance (Bivalvia: Unionida).</title>
        <authorList>
            <person name="Smith C.H."/>
        </authorList>
    </citation>
    <scope>NUCLEOTIDE SEQUENCE</scope>
    <source>
        <strain evidence="8">CHS0354</strain>
        <tissue evidence="8">Mantle</tissue>
    </source>
</reference>
<comment type="caution">
    <text evidence="8">The sequence shown here is derived from an EMBL/GenBank/DDBJ whole genome shotgun (WGS) entry which is preliminary data.</text>
</comment>
<evidence type="ECO:0000256" key="1">
    <source>
        <dbReference type="ARBA" id="ARBA00022729"/>
    </source>
</evidence>
<comment type="caution">
    <text evidence="5">Lacks conserved residue(s) required for the propagation of feature annotation.</text>
</comment>
<evidence type="ECO:0000259" key="7">
    <source>
        <dbReference type="PROSITE" id="PS50287"/>
    </source>
</evidence>
<feature type="chain" id="PRO_5042043343" description="SRCR domain-containing protein" evidence="6">
    <location>
        <begin position="17"/>
        <end position="258"/>
    </location>
</feature>
<dbReference type="InterPro" id="IPR036772">
    <property type="entry name" value="SRCR-like_dom_sf"/>
</dbReference>
<keyword evidence="1 6" id="KW-0732">Signal</keyword>
<evidence type="ECO:0000313" key="8">
    <source>
        <dbReference type="EMBL" id="KAK3599944.1"/>
    </source>
</evidence>
<dbReference type="AlphaFoldDB" id="A0AAE0SY70"/>
<organism evidence="8 9">
    <name type="scientific">Potamilus streckersoni</name>
    <dbReference type="NCBI Taxonomy" id="2493646"/>
    <lineage>
        <taxon>Eukaryota</taxon>
        <taxon>Metazoa</taxon>
        <taxon>Spiralia</taxon>
        <taxon>Lophotrochozoa</taxon>
        <taxon>Mollusca</taxon>
        <taxon>Bivalvia</taxon>
        <taxon>Autobranchia</taxon>
        <taxon>Heteroconchia</taxon>
        <taxon>Palaeoheterodonta</taxon>
        <taxon>Unionida</taxon>
        <taxon>Unionoidea</taxon>
        <taxon>Unionidae</taxon>
        <taxon>Ambleminae</taxon>
        <taxon>Lampsilini</taxon>
        <taxon>Potamilus</taxon>
    </lineage>
</organism>
<dbReference type="SUPFAM" id="SSF56487">
    <property type="entry name" value="SRCR-like"/>
    <property type="match status" value="2"/>
</dbReference>
<keyword evidence="2" id="KW-0677">Repeat</keyword>
<reference evidence="8" key="3">
    <citation type="submission" date="2023-05" db="EMBL/GenBank/DDBJ databases">
        <authorList>
            <person name="Smith C.H."/>
        </authorList>
    </citation>
    <scope>NUCLEOTIDE SEQUENCE</scope>
    <source>
        <strain evidence="8">CHS0354</strain>
        <tissue evidence="8">Mantle</tissue>
    </source>
</reference>
<dbReference type="PANTHER" id="PTHR48071:SF27">
    <property type="entry name" value="SCAVENGER RECEPTOR CYSTEINE-RICH TYPE 1 PROTEIN M130-LIKE"/>
    <property type="match status" value="1"/>
</dbReference>
<name>A0AAE0SY70_9BIVA</name>
<evidence type="ECO:0000256" key="2">
    <source>
        <dbReference type="ARBA" id="ARBA00022737"/>
    </source>
</evidence>
<sequence>MQELFVMLLLLQTIHASLTQFNKDRRSPNIHNIRLAGVGATQFMGRIEILGPNGTWGTICDDSFDINDATVVCRVLGFSSKYVSAYERAHFGKGSGPVWLDGLECNGNETGLEQCISRGWGRNDCGHDEDASVACGFLVQNIRLAGNGSTNSRGRVEVLSPNGMGATICGSEFDPLDAKVICRMLGFNNGSGIAYYSDFFGAGYGPVWIYILGSRGNETHLDQCPSTSKETTRYQYSNAGVRCGVAAQVFLKRDYKHV</sequence>
<evidence type="ECO:0000256" key="4">
    <source>
        <dbReference type="ARBA" id="ARBA00023180"/>
    </source>
</evidence>
<dbReference type="EMBL" id="JAEAOA010000768">
    <property type="protein sequence ID" value="KAK3599944.1"/>
    <property type="molecule type" value="Genomic_DNA"/>
</dbReference>
<feature type="disulfide bond" evidence="5">
    <location>
        <begin position="182"/>
        <end position="243"/>
    </location>
</feature>
<dbReference type="Proteomes" id="UP001195483">
    <property type="component" value="Unassembled WGS sequence"/>
</dbReference>
<keyword evidence="4" id="KW-0325">Glycoprotein</keyword>
<evidence type="ECO:0000256" key="6">
    <source>
        <dbReference type="SAM" id="SignalP"/>
    </source>
</evidence>
<feature type="disulfide bond" evidence="5">
    <location>
        <begin position="105"/>
        <end position="115"/>
    </location>
</feature>
<feature type="domain" description="SRCR" evidence="7">
    <location>
        <begin position="142"/>
        <end position="244"/>
    </location>
</feature>
<evidence type="ECO:0000256" key="3">
    <source>
        <dbReference type="ARBA" id="ARBA00023157"/>
    </source>
</evidence>
<proteinExistence type="predicted"/>
<reference evidence="8" key="1">
    <citation type="journal article" date="2021" name="Genome Biol. Evol.">
        <title>A High-Quality Reference Genome for a Parasitic Bivalve with Doubly Uniparental Inheritance (Bivalvia: Unionida).</title>
        <authorList>
            <person name="Smith C.H."/>
        </authorList>
    </citation>
    <scope>NUCLEOTIDE SEQUENCE</scope>
    <source>
        <strain evidence="8">CHS0354</strain>
    </source>
</reference>
<evidence type="ECO:0000256" key="5">
    <source>
        <dbReference type="PROSITE-ProRule" id="PRU00196"/>
    </source>
</evidence>